<dbReference type="InterPro" id="IPR027417">
    <property type="entry name" value="P-loop_NTPase"/>
</dbReference>
<dbReference type="GO" id="GO:0016787">
    <property type="term" value="F:hydrolase activity"/>
    <property type="evidence" value="ECO:0007669"/>
    <property type="project" value="UniProtKB-KW"/>
</dbReference>
<keyword evidence="2" id="KW-0378">Hydrolase</keyword>
<gene>
    <name evidence="5" type="ORF">KFL_016410010</name>
</gene>
<proteinExistence type="predicted"/>
<dbReference type="PROSITE" id="PS51206">
    <property type="entry name" value="SF3_HELICASE_1"/>
    <property type="match status" value="1"/>
</dbReference>
<evidence type="ECO:0000256" key="3">
    <source>
        <dbReference type="ARBA" id="ARBA00022840"/>
    </source>
</evidence>
<dbReference type="GO" id="GO:0005524">
    <property type="term" value="F:ATP binding"/>
    <property type="evidence" value="ECO:0007669"/>
    <property type="project" value="UniProtKB-KW"/>
</dbReference>
<dbReference type="PANTHER" id="PTHR35372:SF2">
    <property type="entry name" value="SF3 HELICASE DOMAIN-CONTAINING PROTEIN"/>
    <property type="match status" value="1"/>
</dbReference>
<dbReference type="AlphaFoldDB" id="A0A1Y1IRQ2"/>
<evidence type="ECO:0000256" key="2">
    <source>
        <dbReference type="ARBA" id="ARBA00022801"/>
    </source>
</evidence>
<feature type="domain" description="SF3 helicase" evidence="4">
    <location>
        <begin position="27"/>
        <end position="192"/>
    </location>
</feature>
<dbReference type="Gene3D" id="3.40.50.300">
    <property type="entry name" value="P-loop containing nucleotide triphosphate hydrolases"/>
    <property type="match status" value="1"/>
</dbReference>
<evidence type="ECO:0000259" key="4">
    <source>
        <dbReference type="PROSITE" id="PS51206"/>
    </source>
</evidence>
<evidence type="ECO:0000313" key="5">
    <source>
        <dbReference type="EMBL" id="GAQ93550.1"/>
    </source>
</evidence>
<keyword evidence="3" id="KW-0067">ATP-binding</keyword>
<dbReference type="PANTHER" id="PTHR35372">
    <property type="entry name" value="ATP BINDING PROTEIN-RELATED"/>
    <property type="match status" value="1"/>
</dbReference>
<accession>A0A1Y1IRQ2</accession>
<evidence type="ECO:0000256" key="1">
    <source>
        <dbReference type="ARBA" id="ARBA00022741"/>
    </source>
</evidence>
<evidence type="ECO:0000313" key="6">
    <source>
        <dbReference type="Proteomes" id="UP000054558"/>
    </source>
</evidence>
<keyword evidence="1" id="KW-0547">Nucleotide-binding</keyword>
<name>A0A1Y1IRQ2_KLENI</name>
<feature type="non-terminal residue" evidence="5">
    <location>
        <position position="1"/>
    </location>
</feature>
<dbReference type="EMBL" id="DF238590">
    <property type="protein sequence ID" value="GAQ93550.1"/>
    <property type="molecule type" value="Genomic_DNA"/>
</dbReference>
<dbReference type="OMA" id="MFIDESC"/>
<sequence>TTLYVKGASKSATARFRTFLMDVLPSEAIGWMQMFLGYCLTGETSEELFVIMNGEGANGKSVLKQALRKAFGNYSAVGNKAIFIKPSFRADASAASSHLIYIKSSRFVIGDESEKDNHLNDSFIKEASGGGGINARELFCRTQEYVPRFKLCLLTNFRPRFPSDDVALIRRIVLIMFNYIFKAPDEFDASNKYHKPIDLTLKPYFESEEGAADVLDFCVEGATMYYAKKRESPTSKVLSPIPEAFSAAAREYAEENDKLQMFIDESCITGVSFAVTKADFVEHFTAFLYAGGYDTSLAGDGLGRAMAIKGFSKTPLDGKKNKMIKMLNGNGRKGGFFGLRLKTEEEMQKE</sequence>
<dbReference type="Proteomes" id="UP000054558">
    <property type="component" value="Unassembled WGS sequence"/>
</dbReference>
<dbReference type="InterPro" id="IPR014015">
    <property type="entry name" value="Helicase_SF3_DNA-vir"/>
</dbReference>
<organism evidence="5 6">
    <name type="scientific">Klebsormidium nitens</name>
    <name type="common">Green alga</name>
    <name type="synonym">Ulothrix nitens</name>
    <dbReference type="NCBI Taxonomy" id="105231"/>
    <lineage>
        <taxon>Eukaryota</taxon>
        <taxon>Viridiplantae</taxon>
        <taxon>Streptophyta</taxon>
        <taxon>Klebsormidiophyceae</taxon>
        <taxon>Klebsormidiales</taxon>
        <taxon>Klebsormidiaceae</taxon>
        <taxon>Klebsormidium</taxon>
    </lineage>
</organism>
<dbReference type="InterPro" id="IPR051620">
    <property type="entry name" value="ORF904-like_C"/>
</dbReference>
<keyword evidence="6" id="KW-1185">Reference proteome</keyword>
<reference evidence="5 6" key="1">
    <citation type="journal article" date="2014" name="Nat. Commun.">
        <title>Klebsormidium flaccidum genome reveals primary factors for plant terrestrial adaptation.</title>
        <authorList>
            <person name="Hori K."/>
            <person name="Maruyama F."/>
            <person name="Fujisawa T."/>
            <person name="Togashi T."/>
            <person name="Yamamoto N."/>
            <person name="Seo M."/>
            <person name="Sato S."/>
            <person name="Yamada T."/>
            <person name="Mori H."/>
            <person name="Tajima N."/>
            <person name="Moriyama T."/>
            <person name="Ikeuchi M."/>
            <person name="Watanabe M."/>
            <person name="Wada H."/>
            <person name="Kobayashi K."/>
            <person name="Saito M."/>
            <person name="Masuda T."/>
            <person name="Sasaki-Sekimoto Y."/>
            <person name="Mashiguchi K."/>
            <person name="Awai K."/>
            <person name="Shimojima M."/>
            <person name="Masuda S."/>
            <person name="Iwai M."/>
            <person name="Nobusawa T."/>
            <person name="Narise T."/>
            <person name="Kondo S."/>
            <person name="Saito H."/>
            <person name="Sato R."/>
            <person name="Murakawa M."/>
            <person name="Ihara Y."/>
            <person name="Oshima-Yamada Y."/>
            <person name="Ohtaka K."/>
            <person name="Satoh M."/>
            <person name="Sonobe K."/>
            <person name="Ishii M."/>
            <person name="Ohtani R."/>
            <person name="Kanamori-Sato M."/>
            <person name="Honoki R."/>
            <person name="Miyazaki D."/>
            <person name="Mochizuki H."/>
            <person name="Umetsu J."/>
            <person name="Higashi K."/>
            <person name="Shibata D."/>
            <person name="Kamiya Y."/>
            <person name="Sato N."/>
            <person name="Nakamura Y."/>
            <person name="Tabata S."/>
            <person name="Ida S."/>
            <person name="Kurokawa K."/>
            <person name="Ohta H."/>
        </authorList>
    </citation>
    <scope>NUCLEOTIDE SEQUENCE [LARGE SCALE GENOMIC DNA]</scope>
    <source>
        <strain evidence="5 6">NIES-2285</strain>
    </source>
</reference>
<dbReference type="OrthoDB" id="2375545at2759"/>
<protein>
    <recommendedName>
        <fullName evidence="4">SF3 helicase domain-containing protein</fullName>
    </recommendedName>
</protein>